<proteinExistence type="predicted"/>
<comment type="caution">
    <text evidence="3">The sequence shown here is derived from an EMBL/GenBank/DDBJ whole genome shotgun (WGS) entry which is preliminary data.</text>
</comment>
<protein>
    <submittedName>
        <fullName evidence="3">Membrane protease YdiL (CAAX protease family)</fullName>
    </submittedName>
</protein>
<dbReference type="RefSeq" id="WP_354199331.1">
    <property type="nucleotide sequence ID" value="NZ_JBEPLW010000038.1"/>
</dbReference>
<reference evidence="3 4" key="1">
    <citation type="submission" date="2024-06" db="EMBL/GenBank/DDBJ databases">
        <title>Genomic Encyclopedia of Type Strains, Phase IV (KMG-IV): sequencing the most valuable type-strain genomes for metagenomic binning, comparative biology and taxonomic classification.</title>
        <authorList>
            <person name="Goeker M."/>
        </authorList>
    </citation>
    <scope>NUCLEOTIDE SEQUENCE [LARGE SCALE GENOMIC DNA]</scope>
    <source>
        <strain evidence="3 4">DSM 26128</strain>
    </source>
</reference>
<dbReference type="PANTHER" id="PTHR36435">
    <property type="entry name" value="SLR1288 PROTEIN"/>
    <property type="match status" value="1"/>
</dbReference>
<dbReference type="InterPro" id="IPR003675">
    <property type="entry name" value="Rce1/LyrA-like_dom"/>
</dbReference>
<keyword evidence="4" id="KW-1185">Reference proteome</keyword>
<keyword evidence="1" id="KW-0472">Membrane</keyword>
<evidence type="ECO:0000313" key="3">
    <source>
        <dbReference type="EMBL" id="MET3576882.1"/>
    </source>
</evidence>
<keyword evidence="1" id="KW-1133">Transmembrane helix</keyword>
<evidence type="ECO:0000259" key="2">
    <source>
        <dbReference type="Pfam" id="PF02517"/>
    </source>
</evidence>
<dbReference type="Pfam" id="PF02517">
    <property type="entry name" value="Rce1-like"/>
    <property type="match status" value="1"/>
</dbReference>
<organism evidence="3 4">
    <name type="scientific">Bhargavaea ullalensis</name>
    <dbReference type="NCBI Taxonomy" id="1265685"/>
    <lineage>
        <taxon>Bacteria</taxon>
        <taxon>Bacillati</taxon>
        <taxon>Bacillota</taxon>
        <taxon>Bacilli</taxon>
        <taxon>Bacillales</taxon>
        <taxon>Caryophanaceae</taxon>
        <taxon>Bhargavaea</taxon>
    </lineage>
</organism>
<feature type="transmembrane region" description="Helical" evidence="1">
    <location>
        <begin position="85"/>
        <end position="107"/>
    </location>
</feature>
<keyword evidence="1" id="KW-0812">Transmembrane</keyword>
<feature type="transmembrane region" description="Helical" evidence="1">
    <location>
        <begin position="45"/>
        <end position="65"/>
    </location>
</feature>
<dbReference type="PANTHER" id="PTHR36435:SF6">
    <property type="entry name" value="ABORTIVE INFECTION PROTEIN"/>
    <property type="match status" value="1"/>
</dbReference>
<keyword evidence="3" id="KW-0645">Protease</keyword>
<dbReference type="EMBL" id="JBEPLW010000038">
    <property type="protein sequence ID" value="MET3576882.1"/>
    <property type="molecule type" value="Genomic_DNA"/>
</dbReference>
<accession>A0ABV2GEZ4</accession>
<evidence type="ECO:0000256" key="1">
    <source>
        <dbReference type="SAM" id="Phobius"/>
    </source>
</evidence>
<dbReference type="GO" id="GO:0006508">
    <property type="term" value="P:proteolysis"/>
    <property type="evidence" value="ECO:0007669"/>
    <property type="project" value="UniProtKB-KW"/>
</dbReference>
<gene>
    <name evidence="3" type="ORF">ABID49_002814</name>
</gene>
<feature type="transmembrane region" description="Helical" evidence="1">
    <location>
        <begin position="181"/>
        <end position="198"/>
    </location>
</feature>
<sequence length="242" mass="26723">MKKRHTSLWIFLVYVAAQLSGKPALDLIIPRLIAAGREQQEAVLLATGWWIFISFGVAVAATLLIARSDRTYFLTPKGTKTHLGIAVLLGTAGFLMVLFAQGLAGVIEKWIGIEAGSENTAALVTVADVAPPAIFAIVFFAPILEEFIFRRIVFGALVDRTNFFVAAAVSSVAFAAMHMEFTHILLYAASGFVFAFLYHRTKRLITSIIAHMLLNGFVMTIQLNIDKIQRFIEKMEKLSNMQ</sequence>
<feature type="transmembrane region" description="Helical" evidence="1">
    <location>
        <begin position="205"/>
        <end position="225"/>
    </location>
</feature>
<dbReference type="Proteomes" id="UP001549099">
    <property type="component" value="Unassembled WGS sequence"/>
</dbReference>
<dbReference type="InterPro" id="IPR052710">
    <property type="entry name" value="CAAX_protease"/>
</dbReference>
<name>A0ABV2GEZ4_9BACL</name>
<feature type="transmembrane region" description="Helical" evidence="1">
    <location>
        <begin position="119"/>
        <end position="140"/>
    </location>
</feature>
<keyword evidence="3" id="KW-0378">Hydrolase</keyword>
<feature type="domain" description="CAAX prenyl protease 2/Lysostaphin resistance protein A-like" evidence="2">
    <location>
        <begin position="132"/>
        <end position="216"/>
    </location>
</feature>
<evidence type="ECO:0000313" key="4">
    <source>
        <dbReference type="Proteomes" id="UP001549099"/>
    </source>
</evidence>
<dbReference type="GO" id="GO:0008233">
    <property type="term" value="F:peptidase activity"/>
    <property type="evidence" value="ECO:0007669"/>
    <property type="project" value="UniProtKB-KW"/>
</dbReference>